<dbReference type="Pfam" id="PF07690">
    <property type="entry name" value="MFS_1"/>
    <property type="match status" value="1"/>
</dbReference>
<keyword evidence="4 5" id="KW-0472">Membrane</keyword>
<dbReference type="GO" id="GO:0005886">
    <property type="term" value="C:plasma membrane"/>
    <property type="evidence" value="ECO:0007669"/>
    <property type="project" value="UniProtKB-SubCell"/>
</dbReference>
<evidence type="ECO:0000256" key="3">
    <source>
        <dbReference type="ARBA" id="ARBA00022989"/>
    </source>
</evidence>
<gene>
    <name evidence="7" type="ORF">COM45_10505</name>
</gene>
<protein>
    <submittedName>
        <fullName evidence="7">MFS transporter</fullName>
    </submittedName>
</protein>
<comment type="caution">
    <text evidence="7">The sequence shown here is derived from an EMBL/GenBank/DDBJ whole genome shotgun (WGS) entry which is preliminary data.</text>
</comment>
<dbReference type="CDD" id="cd17489">
    <property type="entry name" value="MFS_YfcJ_like"/>
    <property type="match status" value="1"/>
</dbReference>
<comment type="subcellular location">
    <subcellularLocation>
        <location evidence="1">Cell membrane</location>
        <topology evidence="1">Multi-pass membrane protein</topology>
    </subcellularLocation>
</comment>
<dbReference type="InterPro" id="IPR036259">
    <property type="entry name" value="MFS_trans_sf"/>
</dbReference>
<evidence type="ECO:0000256" key="4">
    <source>
        <dbReference type="ARBA" id="ARBA00023136"/>
    </source>
</evidence>
<feature type="transmembrane region" description="Helical" evidence="5">
    <location>
        <begin position="169"/>
        <end position="189"/>
    </location>
</feature>
<feature type="transmembrane region" description="Helical" evidence="5">
    <location>
        <begin position="245"/>
        <end position="266"/>
    </location>
</feature>
<evidence type="ECO:0000259" key="6">
    <source>
        <dbReference type="PROSITE" id="PS50850"/>
    </source>
</evidence>
<dbReference type="GO" id="GO:0022857">
    <property type="term" value="F:transmembrane transporter activity"/>
    <property type="evidence" value="ECO:0007669"/>
    <property type="project" value="InterPro"/>
</dbReference>
<feature type="domain" description="Major facilitator superfamily (MFS) profile" evidence="6">
    <location>
        <begin position="12"/>
        <end position="395"/>
    </location>
</feature>
<dbReference type="AlphaFoldDB" id="A0A2A4AIK7"/>
<dbReference type="PANTHER" id="PTHR23531:SF1">
    <property type="entry name" value="QUINOLENE RESISTANCE PROTEIN NORA"/>
    <property type="match status" value="1"/>
</dbReference>
<feature type="transmembrane region" description="Helical" evidence="5">
    <location>
        <begin position="302"/>
        <end position="321"/>
    </location>
</feature>
<keyword evidence="2 5" id="KW-0812">Transmembrane</keyword>
<feature type="transmembrane region" description="Helical" evidence="5">
    <location>
        <begin position="43"/>
        <end position="62"/>
    </location>
</feature>
<accession>A0A2A4AIK7</accession>
<evidence type="ECO:0000313" key="8">
    <source>
        <dbReference type="Proteomes" id="UP000218690"/>
    </source>
</evidence>
<dbReference type="PROSITE" id="PS50850">
    <property type="entry name" value="MFS"/>
    <property type="match status" value="1"/>
</dbReference>
<dbReference type="EMBL" id="NWBP01000033">
    <property type="protein sequence ID" value="PCC82130.1"/>
    <property type="molecule type" value="Genomic_DNA"/>
</dbReference>
<dbReference type="InterPro" id="IPR052714">
    <property type="entry name" value="MFS_Exporter"/>
</dbReference>
<organism evidence="7 8">
    <name type="scientific">Corynebacterium accolens</name>
    <dbReference type="NCBI Taxonomy" id="38284"/>
    <lineage>
        <taxon>Bacteria</taxon>
        <taxon>Bacillati</taxon>
        <taxon>Actinomycetota</taxon>
        <taxon>Actinomycetes</taxon>
        <taxon>Mycobacteriales</taxon>
        <taxon>Corynebacteriaceae</taxon>
        <taxon>Corynebacterium</taxon>
    </lineage>
</organism>
<dbReference type="PANTHER" id="PTHR23531">
    <property type="entry name" value="QUINOLENE RESISTANCE PROTEIN NORA"/>
    <property type="match status" value="1"/>
</dbReference>
<feature type="transmembrane region" description="Helical" evidence="5">
    <location>
        <begin position="12"/>
        <end position="31"/>
    </location>
</feature>
<feature type="transmembrane region" description="Helical" evidence="5">
    <location>
        <begin position="342"/>
        <end position="363"/>
    </location>
</feature>
<feature type="transmembrane region" description="Helical" evidence="5">
    <location>
        <begin position="210"/>
        <end position="233"/>
    </location>
</feature>
<keyword evidence="3 5" id="KW-1133">Transmembrane helix</keyword>
<feature type="transmembrane region" description="Helical" evidence="5">
    <location>
        <begin position="99"/>
        <end position="119"/>
    </location>
</feature>
<feature type="transmembrane region" description="Helical" evidence="5">
    <location>
        <begin position="278"/>
        <end position="296"/>
    </location>
</feature>
<sequence>MSNAKQSIWKVPGYTATMVAVAAAFGAWSILLPVVPLAVLDSGGSATLAGASTGAFMAATVITQTLTPRMLRTFGYRPVMAAAALLLGVPAFGHLLGNAAVVVLAFSALRGIGFGALTVSESALIAEIAPSRLLGKATGMIGVFVGFAQMVFLPAGIAMGQAWGFETAYITAGIIGIIGFVMCLRVPSLKAASSSVANRETGAVAPMWKLFAVPALALTTFSMSYGVVSTFIAPAARELDPATGAAVGGLLLSLVGAATMVMRYFAGAVADRLGKPGTLYIPAQLAAAGGVALIALTLAESWSLWLLVCGAVIFGGAFGIAQNEALLAMFDRAPREKISEASAVWNIFYDAGTGLGSTVLGALVASTGYSGAFGAGAAIIAGGLLLTVSDTLLGRTRVSETHDIKTRLRRLRKV</sequence>
<evidence type="ECO:0000256" key="5">
    <source>
        <dbReference type="SAM" id="Phobius"/>
    </source>
</evidence>
<dbReference type="SUPFAM" id="SSF103473">
    <property type="entry name" value="MFS general substrate transporter"/>
    <property type="match status" value="1"/>
</dbReference>
<dbReference type="Gene3D" id="1.20.1250.20">
    <property type="entry name" value="MFS general substrate transporter like domains"/>
    <property type="match status" value="1"/>
</dbReference>
<dbReference type="InterPro" id="IPR020846">
    <property type="entry name" value="MFS_dom"/>
</dbReference>
<feature type="transmembrane region" description="Helical" evidence="5">
    <location>
        <begin position="369"/>
        <end position="388"/>
    </location>
</feature>
<evidence type="ECO:0000256" key="1">
    <source>
        <dbReference type="ARBA" id="ARBA00004651"/>
    </source>
</evidence>
<dbReference type="InterPro" id="IPR011701">
    <property type="entry name" value="MFS"/>
</dbReference>
<feature type="transmembrane region" description="Helical" evidence="5">
    <location>
        <begin position="74"/>
        <end position="93"/>
    </location>
</feature>
<evidence type="ECO:0000256" key="2">
    <source>
        <dbReference type="ARBA" id="ARBA00022692"/>
    </source>
</evidence>
<dbReference type="Proteomes" id="UP000218690">
    <property type="component" value="Unassembled WGS sequence"/>
</dbReference>
<reference evidence="7 8" key="1">
    <citation type="submission" date="2017-09" db="EMBL/GenBank/DDBJ databases">
        <title>Draft Genome Sequence of Corynebacterium accolens AH4003.</title>
        <authorList>
            <person name="Chen Y."/>
            <person name="Oosthuysen W.F."/>
            <person name="Kelley S."/>
            <person name="Horswill A."/>
        </authorList>
    </citation>
    <scope>NUCLEOTIDE SEQUENCE [LARGE SCALE GENOMIC DNA]</scope>
    <source>
        <strain evidence="7 8">AH4003</strain>
    </source>
</reference>
<name>A0A2A4AIK7_9CORY</name>
<feature type="transmembrane region" description="Helical" evidence="5">
    <location>
        <begin position="140"/>
        <end position="163"/>
    </location>
</feature>
<proteinExistence type="predicted"/>
<evidence type="ECO:0000313" key="7">
    <source>
        <dbReference type="EMBL" id="PCC82130.1"/>
    </source>
</evidence>